<accession>A0AAD9V5G9</accession>
<feature type="transmembrane region" description="Helical" evidence="6">
    <location>
        <begin position="12"/>
        <end position="33"/>
    </location>
</feature>
<evidence type="ECO:0000256" key="2">
    <source>
        <dbReference type="ARBA" id="ARBA00008458"/>
    </source>
</evidence>
<dbReference type="PANTHER" id="PTHR31733">
    <property type="entry name" value="RIBONUCLEASE KAPPA"/>
    <property type="match status" value="1"/>
</dbReference>
<keyword evidence="5 6" id="KW-0472">Membrane</keyword>
<comment type="similarity">
    <text evidence="2">Belongs to the RNase K family.</text>
</comment>
<evidence type="ECO:0000313" key="8">
    <source>
        <dbReference type="Proteomes" id="UP001249851"/>
    </source>
</evidence>
<keyword evidence="3 6" id="KW-0812">Transmembrane</keyword>
<sequence>MLMKRFCGPKLANCCFILSIWGIVMLLLLGIFFKTRSVALRDDISSKLKYKKGYNTSANNCFIAAGIYVGTLLLSVHQKWVNNRMGDTQKLMHT</sequence>
<organism evidence="7 8">
    <name type="scientific">Acropora cervicornis</name>
    <name type="common">Staghorn coral</name>
    <dbReference type="NCBI Taxonomy" id="6130"/>
    <lineage>
        <taxon>Eukaryota</taxon>
        <taxon>Metazoa</taxon>
        <taxon>Cnidaria</taxon>
        <taxon>Anthozoa</taxon>
        <taxon>Hexacorallia</taxon>
        <taxon>Scleractinia</taxon>
        <taxon>Astrocoeniina</taxon>
        <taxon>Acroporidae</taxon>
        <taxon>Acropora</taxon>
    </lineage>
</organism>
<evidence type="ECO:0000256" key="1">
    <source>
        <dbReference type="ARBA" id="ARBA00004141"/>
    </source>
</evidence>
<keyword evidence="4 6" id="KW-1133">Transmembrane helix</keyword>
<dbReference type="EMBL" id="JARQWQ010000032">
    <property type="protein sequence ID" value="KAK2561455.1"/>
    <property type="molecule type" value="Genomic_DNA"/>
</dbReference>
<dbReference type="InterPro" id="IPR056552">
    <property type="entry name" value="Ribonucl_Kappa"/>
</dbReference>
<reference evidence="7" key="2">
    <citation type="journal article" date="2023" name="Science">
        <title>Genomic signatures of disease resistance in endangered staghorn corals.</title>
        <authorList>
            <person name="Vollmer S.V."/>
            <person name="Selwyn J.D."/>
            <person name="Despard B.A."/>
            <person name="Roesel C.L."/>
        </authorList>
    </citation>
    <scope>NUCLEOTIDE SEQUENCE</scope>
    <source>
        <strain evidence="7">K2</strain>
    </source>
</reference>
<comment type="caution">
    <text evidence="7">The sequence shown here is derived from an EMBL/GenBank/DDBJ whole genome shotgun (WGS) entry which is preliminary data.</text>
</comment>
<evidence type="ECO:0000256" key="5">
    <source>
        <dbReference type="ARBA" id="ARBA00023136"/>
    </source>
</evidence>
<evidence type="ECO:0000313" key="7">
    <source>
        <dbReference type="EMBL" id="KAK2561455.1"/>
    </source>
</evidence>
<keyword evidence="8" id="KW-1185">Reference proteome</keyword>
<gene>
    <name evidence="7" type="ORF">P5673_015421</name>
</gene>
<dbReference type="Pfam" id="PF23489">
    <property type="entry name" value="V-ATPase_su_f"/>
    <property type="match status" value="1"/>
</dbReference>
<protein>
    <submittedName>
        <fullName evidence="7">Ribonuclease kappa</fullName>
    </submittedName>
</protein>
<dbReference type="Proteomes" id="UP001249851">
    <property type="component" value="Unassembled WGS sequence"/>
</dbReference>
<evidence type="ECO:0000256" key="6">
    <source>
        <dbReference type="SAM" id="Phobius"/>
    </source>
</evidence>
<dbReference type="GO" id="GO:0004521">
    <property type="term" value="F:RNA endonuclease activity"/>
    <property type="evidence" value="ECO:0007669"/>
    <property type="project" value="InterPro"/>
</dbReference>
<feature type="transmembrane region" description="Helical" evidence="6">
    <location>
        <begin position="53"/>
        <end position="76"/>
    </location>
</feature>
<comment type="subcellular location">
    <subcellularLocation>
        <location evidence="1">Membrane</location>
        <topology evidence="1">Multi-pass membrane protein</topology>
    </subcellularLocation>
</comment>
<dbReference type="InterPro" id="IPR026770">
    <property type="entry name" value="RNase_K"/>
</dbReference>
<name>A0AAD9V5G9_ACRCE</name>
<reference evidence="7" key="1">
    <citation type="journal article" date="2023" name="G3 (Bethesda)">
        <title>Whole genome assembly and annotation of the endangered Caribbean coral Acropora cervicornis.</title>
        <authorList>
            <person name="Selwyn J.D."/>
            <person name="Vollmer S.V."/>
        </authorList>
    </citation>
    <scope>NUCLEOTIDE SEQUENCE</scope>
    <source>
        <strain evidence="7">K2</strain>
    </source>
</reference>
<dbReference type="AlphaFoldDB" id="A0AAD9V5G9"/>
<evidence type="ECO:0000256" key="4">
    <source>
        <dbReference type="ARBA" id="ARBA00022989"/>
    </source>
</evidence>
<dbReference type="GO" id="GO:0016020">
    <property type="term" value="C:membrane"/>
    <property type="evidence" value="ECO:0007669"/>
    <property type="project" value="UniProtKB-SubCell"/>
</dbReference>
<proteinExistence type="inferred from homology"/>
<evidence type="ECO:0000256" key="3">
    <source>
        <dbReference type="ARBA" id="ARBA00022692"/>
    </source>
</evidence>